<name>A0AA37UAZ4_9MICO</name>
<protein>
    <submittedName>
        <fullName evidence="1">Sugar ABC transporter substrate-binding protein</fullName>
    </submittedName>
</protein>
<proteinExistence type="predicted"/>
<dbReference type="RefSeq" id="WP_284229966.1">
    <property type="nucleotide sequence ID" value="NZ_BSUL01000001.1"/>
</dbReference>
<evidence type="ECO:0000313" key="1">
    <source>
        <dbReference type="EMBL" id="GMA27399.1"/>
    </source>
</evidence>
<dbReference type="Pfam" id="PF01547">
    <property type="entry name" value="SBP_bac_1"/>
    <property type="match status" value="1"/>
</dbReference>
<accession>A0AA37UAZ4</accession>
<dbReference type="PANTHER" id="PTHR43649">
    <property type="entry name" value="ARABINOSE-BINDING PROTEIN-RELATED"/>
    <property type="match status" value="1"/>
</dbReference>
<dbReference type="EMBL" id="BSUL01000001">
    <property type="protein sequence ID" value="GMA27399.1"/>
    <property type="molecule type" value="Genomic_DNA"/>
</dbReference>
<dbReference type="PROSITE" id="PS51257">
    <property type="entry name" value="PROKAR_LIPOPROTEIN"/>
    <property type="match status" value="1"/>
</dbReference>
<comment type="caution">
    <text evidence="1">The sequence shown here is derived from an EMBL/GenBank/DDBJ whole genome shotgun (WGS) entry which is preliminary data.</text>
</comment>
<keyword evidence="2" id="KW-1185">Reference proteome</keyword>
<dbReference type="CDD" id="cd13583">
    <property type="entry name" value="PBP2_AlgQ_like_4"/>
    <property type="match status" value="1"/>
</dbReference>
<dbReference type="PANTHER" id="PTHR43649:SF12">
    <property type="entry name" value="DIACETYLCHITOBIOSE BINDING PROTEIN DASA"/>
    <property type="match status" value="1"/>
</dbReference>
<sequence>MKSRALLRAGGVGAAVALGLGLAACGSSSEDVDVSEQTLGAMDAYAVGDQFTATEALTFPILYSEHPNYPIKDDWLFWEELGKRTNVTLEPTIVPMSDYEQKRSLLVGAGDAPPILPKTYAGQETPFVASGAVLPVSDYLDLMPNFTDKVERWGLEDNLDTLRQEDGEFYVLPGLHENPWQDYTIAVRQDIMTELGLEAPGDWDEFRDVLRAVKAAYPDMYPLSDRFNVPTPGGNFLSLVAMTYGTSAGWGYNDATFDEASGEFAYTGGTDEYRDFVEYVSSLVEEGLVDPESFTQDDDTAIQKFTNGRSFAISTNAQTLVNDYRPTLADTQPDAEVVKIPLPAGPAGNVISGTTQLENGIMISSAATEREDFVAMMQFIDWLWYSDAGLEFAKWGVEGTTFTKDAEGKRVLAEDIDFVGLNPGATKHLQKDFGFSNGVFAYGGPTELLQSTFSEEELVFQAAMNEKETLPLPPAYPFSEAEREQATLLETPLADFTAQATLQFILGDRSLDDWDSYVAELEAKGSSTYVDLVNGAAERFEEANG</sequence>
<dbReference type="InterPro" id="IPR006059">
    <property type="entry name" value="SBP"/>
</dbReference>
<gene>
    <name evidence="1" type="ORF">GCM10025874_06520</name>
</gene>
<organism evidence="1 2">
    <name type="scientific">Arenivirga flava</name>
    <dbReference type="NCBI Taxonomy" id="1930060"/>
    <lineage>
        <taxon>Bacteria</taxon>
        <taxon>Bacillati</taxon>
        <taxon>Actinomycetota</taxon>
        <taxon>Actinomycetes</taxon>
        <taxon>Micrococcales</taxon>
        <taxon>Microbacteriaceae</taxon>
        <taxon>Arenivirga</taxon>
    </lineage>
</organism>
<dbReference type="Proteomes" id="UP001157160">
    <property type="component" value="Unassembled WGS sequence"/>
</dbReference>
<reference evidence="1 2" key="1">
    <citation type="journal article" date="2014" name="Int. J. Syst. Evol. Microbiol.">
        <title>Complete genome sequence of Corynebacterium casei LMG S-19264T (=DSM 44701T), isolated from a smear-ripened cheese.</title>
        <authorList>
            <consortium name="US DOE Joint Genome Institute (JGI-PGF)"/>
            <person name="Walter F."/>
            <person name="Albersmeier A."/>
            <person name="Kalinowski J."/>
            <person name="Ruckert C."/>
        </authorList>
    </citation>
    <scope>NUCLEOTIDE SEQUENCE [LARGE SCALE GENOMIC DNA]</scope>
    <source>
        <strain evidence="1 2">NBRC 112289</strain>
    </source>
</reference>
<dbReference type="SUPFAM" id="SSF53850">
    <property type="entry name" value="Periplasmic binding protein-like II"/>
    <property type="match status" value="1"/>
</dbReference>
<dbReference type="InterPro" id="IPR050490">
    <property type="entry name" value="Bact_solute-bd_prot1"/>
</dbReference>
<dbReference type="Gene3D" id="3.40.190.10">
    <property type="entry name" value="Periplasmic binding protein-like II"/>
    <property type="match status" value="2"/>
</dbReference>
<dbReference type="AlphaFoldDB" id="A0AA37UAZ4"/>
<evidence type="ECO:0000313" key="2">
    <source>
        <dbReference type="Proteomes" id="UP001157160"/>
    </source>
</evidence>